<sequence>MRGATLPTAVEEVCTTSDGARLRVLDEGPRDAPVTVVFTHGWTLSQRSWDGVVDGLPVAAGTEVRTVRFDFRGHGDSDPAEDGVASIDRCADDLAELIDQRVPHGRIVLAGHSMGGMTIMALAERHPHLLDRVAGVAFVGTSAGDLAAPALGLPAGPAALANRGERAFRKRLATARGRRLVKRSALLRPGMRWLLFGRRPQSEHVAATAEWLGAVHPANMAAYRESLAVHERAGVLGKFADLPVVVLAGTADRLTPFAHAQRISEQLPGARLLVYAGAGHMLPLERSGAVTDRIAELVRGAR</sequence>
<dbReference type="AlphaFoldDB" id="A0A929BBI2"/>
<dbReference type="Proteomes" id="UP000598360">
    <property type="component" value="Unassembled WGS sequence"/>
</dbReference>
<dbReference type="InterPro" id="IPR000073">
    <property type="entry name" value="AB_hydrolase_1"/>
</dbReference>
<protein>
    <submittedName>
        <fullName evidence="2">Alpha/beta hydrolase</fullName>
    </submittedName>
</protein>
<organism evidence="2 3">
    <name type="scientific">Saccharopolyspora montiporae</name>
    <dbReference type="NCBI Taxonomy" id="2781240"/>
    <lineage>
        <taxon>Bacteria</taxon>
        <taxon>Bacillati</taxon>
        <taxon>Actinomycetota</taxon>
        <taxon>Actinomycetes</taxon>
        <taxon>Pseudonocardiales</taxon>
        <taxon>Pseudonocardiaceae</taxon>
        <taxon>Saccharopolyspora</taxon>
    </lineage>
</organism>
<keyword evidence="2" id="KW-0378">Hydrolase</keyword>
<dbReference type="PANTHER" id="PTHR43433:SF1">
    <property type="entry name" value="BLL5160 PROTEIN"/>
    <property type="match status" value="1"/>
</dbReference>
<dbReference type="Pfam" id="PF12697">
    <property type="entry name" value="Abhydrolase_6"/>
    <property type="match status" value="1"/>
</dbReference>
<evidence type="ECO:0000313" key="3">
    <source>
        <dbReference type="Proteomes" id="UP000598360"/>
    </source>
</evidence>
<name>A0A929BBI2_9PSEU</name>
<dbReference type="PANTHER" id="PTHR43433">
    <property type="entry name" value="HYDROLASE, ALPHA/BETA FOLD FAMILY PROTEIN"/>
    <property type="match status" value="1"/>
</dbReference>
<dbReference type="Gene3D" id="3.40.50.1820">
    <property type="entry name" value="alpha/beta hydrolase"/>
    <property type="match status" value="1"/>
</dbReference>
<comment type="caution">
    <text evidence="2">The sequence shown here is derived from an EMBL/GenBank/DDBJ whole genome shotgun (WGS) entry which is preliminary data.</text>
</comment>
<evidence type="ECO:0000313" key="2">
    <source>
        <dbReference type="EMBL" id="MBE9375720.1"/>
    </source>
</evidence>
<dbReference type="InterPro" id="IPR050471">
    <property type="entry name" value="AB_hydrolase"/>
</dbReference>
<dbReference type="EMBL" id="JADEYC010000023">
    <property type="protein sequence ID" value="MBE9375720.1"/>
    <property type="molecule type" value="Genomic_DNA"/>
</dbReference>
<gene>
    <name evidence="2" type="ORF">IQ251_14800</name>
</gene>
<proteinExistence type="predicted"/>
<accession>A0A929BBI2</accession>
<dbReference type="GO" id="GO:0016787">
    <property type="term" value="F:hydrolase activity"/>
    <property type="evidence" value="ECO:0007669"/>
    <property type="project" value="UniProtKB-KW"/>
</dbReference>
<keyword evidence="3" id="KW-1185">Reference proteome</keyword>
<evidence type="ECO:0000259" key="1">
    <source>
        <dbReference type="Pfam" id="PF12697"/>
    </source>
</evidence>
<dbReference type="InterPro" id="IPR029058">
    <property type="entry name" value="AB_hydrolase_fold"/>
</dbReference>
<dbReference type="SUPFAM" id="SSF53474">
    <property type="entry name" value="alpha/beta-Hydrolases"/>
    <property type="match status" value="1"/>
</dbReference>
<reference evidence="2" key="1">
    <citation type="submission" date="2020-10" db="EMBL/GenBank/DDBJ databases">
        <title>Diversity and distribution of actinomycetes associated with coral in the coast of Hainan.</title>
        <authorList>
            <person name="Li F."/>
        </authorList>
    </citation>
    <scope>NUCLEOTIDE SEQUENCE</scope>
    <source>
        <strain evidence="2">HNM0983</strain>
    </source>
</reference>
<feature type="domain" description="AB hydrolase-1" evidence="1">
    <location>
        <begin position="36"/>
        <end position="290"/>
    </location>
</feature>